<keyword evidence="15" id="KW-1185">Reference proteome</keyword>
<evidence type="ECO:0000313" key="14">
    <source>
        <dbReference type="EMBL" id="NIK88785.1"/>
    </source>
</evidence>
<dbReference type="InterPro" id="IPR039426">
    <property type="entry name" value="TonB-dep_rcpt-like"/>
</dbReference>
<evidence type="ECO:0000256" key="6">
    <source>
        <dbReference type="ARBA" id="ARBA00023004"/>
    </source>
</evidence>
<reference evidence="14 15" key="1">
    <citation type="submission" date="2020-03" db="EMBL/GenBank/DDBJ databases">
        <title>Genomic Encyclopedia of Type Strains, Phase IV (KMG-IV): sequencing the most valuable type-strain genomes for metagenomic binning, comparative biology and taxonomic classification.</title>
        <authorList>
            <person name="Goeker M."/>
        </authorList>
    </citation>
    <scope>NUCLEOTIDE SEQUENCE [LARGE SCALE GENOMIC DNA]</scope>
    <source>
        <strain evidence="14 15">DSM 19867</strain>
    </source>
</reference>
<evidence type="ECO:0000256" key="3">
    <source>
        <dbReference type="ARBA" id="ARBA00022452"/>
    </source>
</evidence>
<comment type="caution">
    <text evidence="14">The sequence shown here is derived from an EMBL/GenBank/DDBJ whole genome shotgun (WGS) entry which is preliminary data.</text>
</comment>
<accession>A0A846MZW6</accession>
<dbReference type="Gene3D" id="2.40.170.20">
    <property type="entry name" value="TonB-dependent receptor, beta-barrel domain"/>
    <property type="match status" value="1"/>
</dbReference>
<evidence type="ECO:0000256" key="11">
    <source>
        <dbReference type="PROSITE-ProRule" id="PRU01360"/>
    </source>
</evidence>
<dbReference type="InterPro" id="IPR037066">
    <property type="entry name" value="Plug_dom_sf"/>
</dbReference>
<evidence type="ECO:0000256" key="4">
    <source>
        <dbReference type="ARBA" id="ARBA00022496"/>
    </source>
</evidence>
<evidence type="ECO:0000256" key="9">
    <source>
        <dbReference type="ARBA" id="ARBA00023136"/>
    </source>
</evidence>
<organism evidence="14 15">
    <name type="scientific">Rhizomicrobium palustre</name>
    <dbReference type="NCBI Taxonomy" id="189966"/>
    <lineage>
        <taxon>Bacteria</taxon>
        <taxon>Pseudomonadati</taxon>
        <taxon>Pseudomonadota</taxon>
        <taxon>Alphaproteobacteria</taxon>
        <taxon>Micropepsales</taxon>
        <taxon>Micropepsaceae</taxon>
        <taxon>Rhizomicrobium</taxon>
    </lineage>
</organism>
<dbReference type="PANTHER" id="PTHR32552:SF81">
    <property type="entry name" value="TONB-DEPENDENT OUTER MEMBRANE RECEPTOR"/>
    <property type="match status" value="1"/>
</dbReference>
<dbReference type="PROSITE" id="PS52016">
    <property type="entry name" value="TONB_DEPENDENT_REC_3"/>
    <property type="match status" value="1"/>
</dbReference>
<protein>
    <recommendedName>
        <fullName evidence="13">TonB-dependent receptor plug domain-containing protein</fullName>
    </recommendedName>
</protein>
<dbReference type="Proteomes" id="UP000570514">
    <property type="component" value="Unassembled WGS sequence"/>
</dbReference>
<evidence type="ECO:0000256" key="2">
    <source>
        <dbReference type="ARBA" id="ARBA00022448"/>
    </source>
</evidence>
<dbReference type="EMBL" id="JAASRM010000001">
    <property type="protein sequence ID" value="NIK88785.1"/>
    <property type="molecule type" value="Genomic_DNA"/>
</dbReference>
<dbReference type="AlphaFoldDB" id="A0A846MZW6"/>
<keyword evidence="12" id="KW-0732">Signal</keyword>
<evidence type="ECO:0000256" key="12">
    <source>
        <dbReference type="SAM" id="SignalP"/>
    </source>
</evidence>
<dbReference type="InterPro" id="IPR036942">
    <property type="entry name" value="Beta-barrel_TonB_sf"/>
</dbReference>
<dbReference type="GO" id="GO:0009279">
    <property type="term" value="C:cell outer membrane"/>
    <property type="evidence" value="ECO:0007669"/>
    <property type="project" value="UniProtKB-SubCell"/>
</dbReference>
<proteinExistence type="inferred from homology"/>
<evidence type="ECO:0000256" key="7">
    <source>
        <dbReference type="ARBA" id="ARBA00023065"/>
    </source>
</evidence>
<keyword evidence="8" id="KW-0798">TonB box</keyword>
<dbReference type="PANTHER" id="PTHR32552">
    <property type="entry name" value="FERRICHROME IRON RECEPTOR-RELATED"/>
    <property type="match status" value="1"/>
</dbReference>
<keyword evidence="5 11" id="KW-0812">Transmembrane</keyword>
<keyword evidence="4" id="KW-0410">Iron transport</keyword>
<comment type="similarity">
    <text evidence="11">Belongs to the TonB-dependent receptor family.</text>
</comment>
<comment type="subcellular location">
    <subcellularLocation>
        <location evidence="1 11">Cell outer membrane</location>
        <topology evidence="1 11">Multi-pass membrane protein</topology>
    </subcellularLocation>
</comment>
<dbReference type="SUPFAM" id="SSF56935">
    <property type="entry name" value="Porins"/>
    <property type="match status" value="1"/>
</dbReference>
<dbReference type="Pfam" id="PF07715">
    <property type="entry name" value="Plug"/>
    <property type="match status" value="1"/>
</dbReference>
<evidence type="ECO:0000256" key="5">
    <source>
        <dbReference type="ARBA" id="ARBA00022692"/>
    </source>
</evidence>
<evidence type="ECO:0000256" key="8">
    <source>
        <dbReference type="ARBA" id="ARBA00023077"/>
    </source>
</evidence>
<evidence type="ECO:0000313" key="15">
    <source>
        <dbReference type="Proteomes" id="UP000570514"/>
    </source>
</evidence>
<name>A0A846MZW6_9PROT</name>
<feature type="chain" id="PRO_5032503639" description="TonB-dependent receptor plug domain-containing protein" evidence="12">
    <location>
        <begin position="25"/>
        <end position="679"/>
    </location>
</feature>
<keyword evidence="9 11" id="KW-0472">Membrane</keyword>
<keyword evidence="3 11" id="KW-1134">Transmembrane beta strand</keyword>
<sequence>MTKAIAAPLLRLIPLLTLFCGARAADLSARDTETVTISASRSSDLTGIAASASEGVVGAEDLLRRPILRPGEVVEDIPGVIVTQHSGSGKANQYFLRGFNLDHGTDLAISLDGVGVNLPSHAHGQGYADLNFLIPELVERVAYKKGPYYADVGDFGAAGAFDIRYFNRLPGGLARLEGGSGGYGRLLLADNADIAGGTLLYAGEIAHDDGPWTRGDDARKFNGVLRFTDGRFTLSAEAYHNRWNSTDQVPDRAIASGLISRWGNIDSSDGGMTGRYALRFIWQENPSQEGLHILAFAERRELTLFSNFTYFLNDPVHGDQIAQKDARYVLGGKISYGGVAELLGAENSWRAGLDLRSDIIRAGLFHSERRKRLYTTHDDDISETMVSPFAESEFRWTPWLRTTLGVRSDFLFANSANLAGGDSGQVQSASISPKAGLAIGPFAKTELYANLGFGLHSNDIRGVVAKADPATALVRGKGGEVGLRTGFVDGLQSTLSIWFLDLKSELVWAGDSGTNEPSGPTRRYGVEFANTYAPTPWLSVDFDYAWSRARYTNHDPVGRYVPEAIAGTIDGGVALHDLPGAWRDWSGSLRVRYFGPRVLTQDGSLKSKGTSLLYLNLGYAISARWSAAMDIFNLLDSRVSDIDYFYTSRLPGEPLKGVDDIHTHPAEPRQFRVSVTAAL</sequence>
<evidence type="ECO:0000256" key="10">
    <source>
        <dbReference type="ARBA" id="ARBA00023237"/>
    </source>
</evidence>
<dbReference type="RefSeq" id="WP_167082931.1">
    <property type="nucleotide sequence ID" value="NZ_BAAADC010000001.1"/>
</dbReference>
<gene>
    <name evidence="14" type="ORF">FHS83_002103</name>
</gene>
<evidence type="ECO:0000256" key="1">
    <source>
        <dbReference type="ARBA" id="ARBA00004571"/>
    </source>
</evidence>
<evidence type="ECO:0000259" key="13">
    <source>
        <dbReference type="Pfam" id="PF07715"/>
    </source>
</evidence>
<dbReference type="GO" id="GO:0006826">
    <property type="term" value="P:iron ion transport"/>
    <property type="evidence" value="ECO:0007669"/>
    <property type="project" value="UniProtKB-KW"/>
</dbReference>
<keyword evidence="6" id="KW-0408">Iron</keyword>
<feature type="signal peptide" evidence="12">
    <location>
        <begin position="1"/>
        <end position="24"/>
    </location>
</feature>
<keyword evidence="10 11" id="KW-0998">Cell outer membrane</keyword>
<feature type="domain" description="TonB-dependent receptor plug" evidence="13">
    <location>
        <begin position="51"/>
        <end position="160"/>
    </location>
</feature>
<keyword evidence="7" id="KW-0406">Ion transport</keyword>
<keyword evidence="2 11" id="KW-0813">Transport</keyword>
<dbReference type="InterPro" id="IPR012910">
    <property type="entry name" value="Plug_dom"/>
</dbReference>
<dbReference type="Gene3D" id="2.170.130.10">
    <property type="entry name" value="TonB-dependent receptor, plug domain"/>
    <property type="match status" value="1"/>
</dbReference>